<dbReference type="RefSeq" id="WP_220781877.1">
    <property type="nucleotide sequence ID" value="NZ_BPEY01000055.1"/>
</dbReference>
<accession>A0ABQ4PK85</accession>
<comment type="caution">
    <text evidence="1">The sequence shown here is derived from an EMBL/GenBank/DDBJ whole genome shotgun (WGS) entry which is preliminary data.</text>
</comment>
<dbReference type="Proteomes" id="UP000887104">
    <property type="component" value="Unassembled WGS sequence"/>
</dbReference>
<proteinExistence type="predicted"/>
<evidence type="ECO:0000313" key="2">
    <source>
        <dbReference type="Proteomes" id="UP000887104"/>
    </source>
</evidence>
<gene>
    <name evidence="1" type="ORF">TUM4438_28970</name>
</gene>
<protein>
    <submittedName>
        <fullName evidence="1">Uncharacterized protein</fullName>
    </submittedName>
</protein>
<reference evidence="1" key="1">
    <citation type="submission" date="2021-05" db="EMBL/GenBank/DDBJ databases">
        <title>Molecular characterization for Shewanella algae harboring chromosomal blaOXA-55-like strains isolated from clinical and environment sample.</title>
        <authorList>
            <person name="Ohama Y."/>
            <person name="Aoki K."/>
            <person name="Harada S."/>
            <person name="Moriya K."/>
            <person name="Ishii Y."/>
            <person name="Tateda K."/>
        </authorList>
    </citation>
    <scope>NUCLEOTIDE SEQUENCE</scope>
    <source>
        <strain evidence="1">JCM 11563</strain>
    </source>
</reference>
<evidence type="ECO:0000313" key="1">
    <source>
        <dbReference type="EMBL" id="GIU48174.1"/>
    </source>
</evidence>
<dbReference type="EMBL" id="BPEY01000055">
    <property type="protein sequence ID" value="GIU48174.1"/>
    <property type="molecule type" value="Genomic_DNA"/>
</dbReference>
<organism evidence="1 2">
    <name type="scientific">Shewanella sairae</name>
    <dbReference type="NCBI Taxonomy" id="190310"/>
    <lineage>
        <taxon>Bacteria</taxon>
        <taxon>Pseudomonadati</taxon>
        <taxon>Pseudomonadota</taxon>
        <taxon>Gammaproteobacteria</taxon>
        <taxon>Alteromonadales</taxon>
        <taxon>Shewanellaceae</taxon>
        <taxon>Shewanella</taxon>
    </lineage>
</organism>
<sequence>MLVSYFFPTTGFKANSTKQKPLFAKSTVFSSFIYSSLMTILVSTLPNLAHAHSSASISTDISKVQPAPTEQCDAIKPTHVSATYIVTNNAGQQKTITLLRNNDQVIYQRSPVSFELWDANGEYVRYFPAQQRSISYRKGDLLSLNMHFDYEQLSHLIPPSALQSLTQVKPTANNVINDVCPASEYYQGQLGHSQFEIDWVGHLALPANMHIHQDGMQQQYQLVAIKTLSDKAFSALTANYRDLDFADVGDNESDPFIAEMIHQGFIQHGNSGFYDSQGNQLSSNSHQH</sequence>
<name>A0ABQ4PK85_9GAMM</name>
<keyword evidence="2" id="KW-1185">Reference proteome</keyword>